<dbReference type="AlphaFoldDB" id="A0AB39HPD7"/>
<keyword evidence="3" id="KW-0812">Transmembrane</keyword>
<comment type="function">
    <text evidence="1">Probable aspartic protease that is responsible for the proteolytic cleavage of the RNA polymerase sigma E factor (SigE/spoIIGB) to yield the active peptide in the mother cell during sporulation. Responds to a signal from the forespore that is triggered by the extracellular signal protein SpoIIR.</text>
</comment>
<keyword evidence="1" id="KW-0645">Protease</keyword>
<reference evidence="4" key="1">
    <citation type="submission" date="2024-07" db="EMBL/GenBank/DDBJ databases">
        <title>Halotolerant mesophilic bacterium Ornithinibacillus sp. 4-3, sp. nov., isolated from soil.</title>
        <authorList>
            <person name="Sidarenka A.V."/>
            <person name="Guliayeva D.E."/>
            <person name="Leanovich S.I."/>
            <person name="Hileuskaya K.S."/>
            <person name="Akhremchuk A.E."/>
            <person name="Sikolenko M.A."/>
            <person name="Valentovich L.N."/>
        </authorList>
    </citation>
    <scope>NUCLEOTIDE SEQUENCE</scope>
    <source>
        <strain evidence="4">4-3</strain>
    </source>
</reference>
<comment type="subcellular location">
    <subcellularLocation>
        <location evidence="1">Cell membrane</location>
    </subcellularLocation>
</comment>
<keyword evidence="1 3" id="KW-0472">Membrane</keyword>
<sequence length="302" mass="34776">MAVYLDAIWLLNFIFDWLILLLTKGILKDRTKNYRVVFGAFIASLIIPLQMLFSISLLMNPVGKGLYSILIILCSFQIKTLKRFFTLLLYFYFISFAIGGGLFALYYFLNESFAFLASVSRGYGDPVSWLFIVIGFPIVLFFTKGRMEKYAVEKIRYDQYCEVQITVQGKIITTTGYIDSGNQLVDPVTKLPVTICDQTVLKSWFSDHDLNRLEVACRELAFEKIPEVWQSFIRIIPYRGVDGKNNFLLAIKPDAMIFVYDGQVISTRKVLIGMQFSMMTHDQSYHCLLHPQLIKLFSKNIA</sequence>
<dbReference type="EC" id="3.4.23.-" evidence="1"/>
<dbReference type="PIRSF" id="PIRSF018571">
    <property type="entry name" value="SpoIIGA"/>
    <property type="match status" value="1"/>
</dbReference>
<keyword evidence="1" id="KW-0064">Aspartyl protease</keyword>
<evidence type="ECO:0000256" key="1">
    <source>
        <dbReference type="PIRNR" id="PIRNR018571"/>
    </source>
</evidence>
<keyword evidence="1" id="KW-1003">Cell membrane</keyword>
<keyword evidence="1" id="KW-0378">Hydrolase</keyword>
<comment type="subunit">
    <text evidence="1">Self-associates. Interacts with SigE. Interacts with SpoIIR.</text>
</comment>
<dbReference type="InterPro" id="IPR005081">
    <property type="entry name" value="SpoIIGA"/>
</dbReference>
<evidence type="ECO:0000256" key="3">
    <source>
        <dbReference type="SAM" id="Phobius"/>
    </source>
</evidence>
<dbReference type="GO" id="GO:0005886">
    <property type="term" value="C:plasma membrane"/>
    <property type="evidence" value="ECO:0007669"/>
    <property type="project" value="UniProtKB-SubCell"/>
</dbReference>
<dbReference type="GO" id="GO:0004190">
    <property type="term" value="F:aspartic-type endopeptidase activity"/>
    <property type="evidence" value="ECO:0007669"/>
    <property type="project" value="UniProtKB-KW"/>
</dbReference>
<feature type="transmembrane region" description="Helical" evidence="3">
    <location>
        <begin position="129"/>
        <end position="147"/>
    </location>
</feature>
<protein>
    <recommendedName>
        <fullName evidence="1">Sporulation sigma-E factor-processing peptidase</fullName>
        <ecNumber evidence="1">3.4.23.-</ecNumber>
    </recommendedName>
    <alternativeName>
        <fullName evidence="1">Membrane-associated aspartic protease</fullName>
    </alternativeName>
    <alternativeName>
        <fullName evidence="1">Stage II sporulation protein GA</fullName>
    </alternativeName>
</protein>
<evidence type="ECO:0000313" key="4">
    <source>
        <dbReference type="EMBL" id="XDK34059.1"/>
    </source>
</evidence>
<comment type="similarity">
    <text evidence="1">Belongs to the peptidase U4 family.</text>
</comment>
<feature type="active site" evidence="2">
    <location>
        <position position="179"/>
    </location>
</feature>
<feature type="transmembrane region" description="Helical" evidence="3">
    <location>
        <begin position="36"/>
        <end position="59"/>
    </location>
</feature>
<dbReference type="GO" id="GO:0006508">
    <property type="term" value="P:proteolysis"/>
    <property type="evidence" value="ECO:0007669"/>
    <property type="project" value="UniProtKB-KW"/>
</dbReference>
<dbReference type="EMBL" id="CP162599">
    <property type="protein sequence ID" value="XDK34059.1"/>
    <property type="molecule type" value="Genomic_DNA"/>
</dbReference>
<feature type="transmembrane region" description="Helical" evidence="3">
    <location>
        <begin position="88"/>
        <end position="109"/>
    </location>
</feature>
<dbReference type="GO" id="GO:0030435">
    <property type="term" value="P:sporulation resulting in formation of a cellular spore"/>
    <property type="evidence" value="ECO:0007669"/>
    <property type="project" value="UniProtKB-KW"/>
</dbReference>
<dbReference type="GO" id="GO:0030436">
    <property type="term" value="P:asexual sporulation"/>
    <property type="evidence" value="ECO:0007669"/>
    <property type="project" value="InterPro"/>
</dbReference>
<feature type="transmembrane region" description="Helical" evidence="3">
    <location>
        <begin position="65"/>
        <end position="81"/>
    </location>
</feature>
<accession>A0AB39HPD7</accession>
<proteinExistence type="inferred from homology"/>
<gene>
    <name evidence="4" type="primary">spoIIGA</name>
    <name evidence="4" type="ORF">AB4Y30_06820</name>
</gene>
<feature type="transmembrane region" description="Helical" evidence="3">
    <location>
        <begin position="6"/>
        <end position="27"/>
    </location>
</feature>
<dbReference type="RefSeq" id="WP_368654737.1">
    <property type="nucleotide sequence ID" value="NZ_CP162599.1"/>
</dbReference>
<name>A0AB39HPD7_9BACI</name>
<dbReference type="NCBIfam" id="TIGR02854">
    <property type="entry name" value="spore_II_GA"/>
    <property type="match status" value="1"/>
</dbReference>
<keyword evidence="1" id="KW-0749">Sporulation</keyword>
<keyword evidence="3" id="KW-1133">Transmembrane helix</keyword>
<dbReference type="Pfam" id="PF03419">
    <property type="entry name" value="Peptidase_U4"/>
    <property type="match status" value="1"/>
</dbReference>
<evidence type="ECO:0000256" key="2">
    <source>
        <dbReference type="PIRSR" id="PIRSR018571-1"/>
    </source>
</evidence>
<organism evidence="4">
    <name type="scientific">Ornithinibacillus sp. 4-3</name>
    <dbReference type="NCBI Taxonomy" id="3231488"/>
    <lineage>
        <taxon>Bacteria</taxon>
        <taxon>Bacillati</taxon>
        <taxon>Bacillota</taxon>
        <taxon>Bacilli</taxon>
        <taxon>Bacillales</taxon>
        <taxon>Bacillaceae</taxon>
        <taxon>Ornithinibacillus</taxon>
    </lineage>
</organism>